<organism evidence="1 2">
    <name type="scientific">Pieris brassicae</name>
    <name type="common">White butterfly</name>
    <name type="synonym">Large white butterfly</name>
    <dbReference type="NCBI Taxonomy" id="7116"/>
    <lineage>
        <taxon>Eukaryota</taxon>
        <taxon>Metazoa</taxon>
        <taxon>Ecdysozoa</taxon>
        <taxon>Arthropoda</taxon>
        <taxon>Hexapoda</taxon>
        <taxon>Insecta</taxon>
        <taxon>Pterygota</taxon>
        <taxon>Neoptera</taxon>
        <taxon>Endopterygota</taxon>
        <taxon>Lepidoptera</taxon>
        <taxon>Glossata</taxon>
        <taxon>Ditrysia</taxon>
        <taxon>Papilionoidea</taxon>
        <taxon>Pieridae</taxon>
        <taxon>Pierinae</taxon>
        <taxon>Pieris</taxon>
    </lineage>
</organism>
<name>A0A9P0TJV7_PIEBR</name>
<dbReference type="Proteomes" id="UP001152562">
    <property type="component" value="Unassembled WGS sequence"/>
</dbReference>
<dbReference type="EMBL" id="CALOZG010000005">
    <property type="protein sequence ID" value="CAH4028663.1"/>
    <property type="molecule type" value="Genomic_DNA"/>
</dbReference>
<proteinExistence type="predicted"/>
<keyword evidence="2" id="KW-1185">Reference proteome</keyword>
<reference evidence="1" key="1">
    <citation type="submission" date="2022-05" db="EMBL/GenBank/DDBJ databases">
        <authorList>
            <person name="Okamura Y."/>
        </authorList>
    </citation>
    <scope>NUCLEOTIDE SEQUENCE</scope>
</reference>
<gene>
    <name evidence="1" type="ORF">PIBRA_LOCUS5471</name>
</gene>
<comment type="caution">
    <text evidence="1">The sequence shown here is derived from an EMBL/GenBank/DDBJ whole genome shotgun (WGS) entry which is preliminary data.</text>
</comment>
<sequence>MFFPDINSWGLRGDDPAATALRWRFTRILEETIQKKAPRTTIGVAASEAAMATRSLERCRMALCVDDKAAERLFSYRTAFLQHMLASPLYANSAVGKPWEVIGKVSERILDELLVTCAKEMELQPLVKEIYRNETS</sequence>
<dbReference type="AlphaFoldDB" id="A0A9P0TJV7"/>
<evidence type="ECO:0000313" key="1">
    <source>
        <dbReference type="EMBL" id="CAH4028663.1"/>
    </source>
</evidence>
<accession>A0A9P0TJV7</accession>
<protein>
    <submittedName>
        <fullName evidence="1">Uncharacterized protein</fullName>
    </submittedName>
</protein>
<evidence type="ECO:0000313" key="2">
    <source>
        <dbReference type="Proteomes" id="UP001152562"/>
    </source>
</evidence>